<dbReference type="CDD" id="cd04747">
    <property type="entry name" value="OYE_like_5_FMN"/>
    <property type="match status" value="1"/>
</dbReference>
<dbReference type="SUPFAM" id="SSF51395">
    <property type="entry name" value="FMN-linked oxidoreductases"/>
    <property type="match status" value="1"/>
</dbReference>
<evidence type="ECO:0000313" key="3">
    <source>
        <dbReference type="Proteomes" id="UP000307841"/>
    </source>
</evidence>
<dbReference type="InterPro" id="IPR013785">
    <property type="entry name" value="Aldolase_TIM"/>
</dbReference>
<protein>
    <submittedName>
        <fullName evidence="2">NADH:flavin oxidoreductase</fullName>
    </submittedName>
</protein>
<dbReference type="GO" id="GO:0005829">
    <property type="term" value="C:cytosol"/>
    <property type="evidence" value="ECO:0007669"/>
    <property type="project" value="TreeGrafter"/>
</dbReference>
<dbReference type="FunFam" id="3.20.20.70:FF:000262">
    <property type="entry name" value="NADH:flavin oxidoreductase"/>
    <property type="match status" value="1"/>
</dbReference>
<dbReference type="GO" id="GO:0010181">
    <property type="term" value="F:FMN binding"/>
    <property type="evidence" value="ECO:0007669"/>
    <property type="project" value="InterPro"/>
</dbReference>
<proteinExistence type="predicted"/>
<dbReference type="PANTHER" id="PTHR22893">
    <property type="entry name" value="NADH OXIDOREDUCTASE-RELATED"/>
    <property type="match status" value="1"/>
</dbReference>
<accession>A0A4U2Y4U6</accession>
<dbReference type="EMBL" id="SZNK01000001">
    <property type="protein sequence ID" value="TKI55540.1"/>
    <property type="molecule type" value="Genomic_DNA"/>
</dbReference>
<dbReference type="InterPro" id="IPR001155">
    <property type="entry name" value="OxRdtase_FMN_N"/>
</dbReference>
<dbReference type="Pfam" id="PF00724">
    <property type="entry name" value="Oxidored_FMN"/>
    <property type="match status" value="1"/>
</dbReference>
<dbReference type="GO" id="GO:0016491">
    <property type="term" value="F:oxidoreductase activity"/>
    <property type="evidence" value="ECO:0007669"/>
    <property type="project" value="InterPro"/>
</dbReference>
<sequence>MNSSKSVAALFNPFEYKGLKLENRFVMAPMTRSFSPKGIPGPNVAEYYRRRAENEVGLIITEGTLIEHPAAGSDQNIPHFYGEEALDGWARVVREVHEAGGKIAPQIWHTGMARQKEKFPESDAEPIGPSGLSLTGEKVSEPLSIEEINDLIRAYAQAAFQAKNIGFDAVEIHGAHGYLIDQFFWKVTNKRTDEYGGDLVGRTKFAVDVIKAVRDAVGPDFPIIFRFSQWKPFDYQFKLAKTPEELQLFLTPLSEAGVDIFHASTRRFWEPEFEGSDLNLAGWTRKLTGKPTIIVGSVGLDSEFTSLFTEGKGSQPANIDNLIERIEQEEFDLVAVGRALLSDPAWVSKIRKGNTEELQPFTREALTTLS</sequence>
<name>A0A4U2Y4U6_9BACL</name>
<dbReference type="Proteomes" id="UP000307841">
    <property type="component" value="Unassembled WGS sequence"/>
</dbReference>
<dbReference type="RefSeq" id="WP_137029033.1">
    <property type="nucleotide sequence ID" value="NZ_SZNK01000001.1"/>
</dbReference>
<organism evidence="2 3">
    <name type="scientific">Brevibacillus antibioticus</name>
    <dbReference type="NCBI Taxonomy" id="2570228"/>
    <lineage>
        <taxon>Bacteria</taxon>
        <taxon>Bacillati</taxon>
        <taxon>Bacillota</taxon>
        <taxon>Bacilli</taxon>
        <taxon>Bacillales</taxon>
        <taxon>Paenibacillaceae</taxon>
        <taxon>Brevibacillus</taxon>
    </lineage>
</organism>
<dbReference type="InterPro" id="IPR045247">
    <property type="entry name" value="Oye-like"/>
</dbReference>
<gene>
    <name evidence="2" type="ORF">E8L90_08815</name>
</gene>
<evidence type="ECO:0000313" key="2">
    <source>
        <dbReference type="EMBL" id="TKI55540.1"/>
    </source>
</evidence>
<dbReference type="PANTHER" id="PTHR22893:SF55">
    <property type="entry name" value="OXIDOREDUCTASE-RELATED"/>
    <property type="match status" value="1"/>
</dbReference>
<reference evidence="2 3" key="1">
    <citation type="submission" date="2019-04" db="EMBL/GenBank/DDBJ databases">
        <title>Whole genome sequencing of Brevibacillus sp. TGS2-1.</title>
        <authorList>
            <person name="Choi A."/>
        </authorList>
    </citation>
    <scope>NUCLEOTIDE SEQUENCE [LARGE SCALE GENOMIC DNA]</scope>
    <source>
        <strain evidence="2 3">TGS2-1</strain>
    </source>
</reference>
<feature type="domain" description="NADH:flavin oxidoreductase/NADH oxidase N-terminal" evidence="1">
    <location>
        <begin position="10"/>
        <end position="355"/>
    </location>
</feature>
<dbReference type="Gene3D" id="3.20.20.70">
    <property type="entry name" value="Aldolase class I"/>
    <property type="match status" value="1"/>
</dbReference>
<dbReference type="AlphaFoldDB" id="A0A4U2Y4U6"/>
<comment type="caution">
    <text evidence="2">The sequence shown here is derived from an EMBL/GenBank/DDBJ whole genome shotgun (WGS) entry which is preliminary data.</text>
</comment>
<evidence type="ECO:0000259" key="1">
    <source>
        <dbReference type="Pfam" id="PF00724"/>
    </source>
</evidence>
<keyword evidence="3" id="KW-1185">Reference proteome</keyword>
<dbReference type="OrthoDB" id="9772736at2"/>